<keyword evidence="9" id="KW-0408">Iron</keyword>
<keyword evidence="6" id="KW-1003">Cell membrane</keyword>
<name>K1Q3P2_MAGGI</name>
<comment type="similarity">
    <text evidence="5">Belongs to the caveolin family.</text>
</comment>
<keyword evidence="8" id="KW-0472">Membrane</keyword>
<comment type="cofactor">
    <cofactor evidence="9">
        <name>heme</name>
        <dbReference type="ChEBI" id="CHEBI:30413"/>
    </cofactor>
</comment>
<comment type="similarity">
    <text evidence="4">Belongs to the cytochrome P450 family.</text>
</comment>
<dbReference type="Gene3D" id="1.10.630.10">
    <property type="entry name" value="Cytochrome P450"/>
    <property type="match status" value="1"/>
</dbReference>
<dbReference type="AlphaFoldDB" id="K1Q3P2"/>
<evidence type="ECO:0000256" key="9">
    <source>
        <dbReference type="PIRSR" id="PIRSR602401-1"/>
    </source>
</evidence>
<evidence type="ECO:0000313" key="10">
    <source>
        <dbReference type="EMBL" id="EKC31092.1"/>
    </source>
</evidence>
<keyword evidence="9" id="KW-0349">Heme</keyword>
<dbReference type="GO" id="GO:0000139">
    <property type="term" value="C:Golgi membrane"/>
    <property type="evidence" value="ECO:0007669"/>
    <property type="project" value="UniProtKB-SubCell"/>
</dbReference>
<evidence type="ECO:0000256" key="8">
    <source>
        <dbReference type="ARBA" id="ARBA00023136"/>
    </source>
</evidence>
<dbReference type="PROSITE" id="PS00086">
    <property type="entry name" value="CYTOCHROME_P450"/>
    <property type="match status" value="1"/>
</dbReference>
<dbReference type="Pfam" id="PF00067">
    <property type="entry name" value="p450"/>
    <property type="match status" value="1"/>
</dbReference>
<dbReference type="SUPFAM" id="SSF48264">
    <property type="entry name" value="Cytochrome P450"/>
    <property type="match status" value="1"/>
</dbReference>
<dbReference type="HOGENOM" id="CLU_376944_0_0_1"/>
<dbReference type="GO" id="GO:0016705">
    <property type="term" value="F:oxidoreductase activity, acting on paired donors, with incorporation or reduction of molecular oxygen"/>
    <property type="evidence" value="ECO:0007669"/>
    <property type="project" value="InterPro"/>
</dbReference>
<dbReference type="GO" id="GO:0020037">
    <property type="term" value="F:heme binding"/>
    <property type="evidence" value="ECO:0007669"/>
    <property type="project" value="InterPro"/>
</dbReference>
<dbReference type="InterPro" id="IPR017972">
    <property type="entry name" value="Cyt_P450_CS"/>
</dbReference>
<accession>K1Q3P2</accession>
<evidence type="ECO:0000256" key="1">
    <source>
        <dbReference type="ARBA" id="ARBA00004202"/>
    </source>
</evidence>
<sequence length="736" mass="83916">MAQEQKELDMVDRDPNGINSHVKFSVFGKSYVSLNSPEVIREVMGQEPSATVTSSREPTFFGNYIVGEDTDIVFASYGKEWAKRRKIASQIMQIYGEGMYSTEKETHILRDTKQYIGENQGRDIDPVFMVESHLLKDLTSLVSGTTDEDLRRHVKEMDDNSNKIALPLFDLTFQMFPFLRFLPFPITKKPFLVIQSIDRMMDSIKKLTTENNIESGIYCELKNAAEKYGCNITDAEVKGIIVNLIGAGSLTLRGTFMSLVHLMAEHPDIQRRIQEETDLVFGGKEVNVKDRKDCPFSQAVLLETMRFVTNLPLGGPHFTHDDCIIRGKLVKKGTRILMNLWTINHSDDWGDPFNFRPERFLDESGSLLPATHPTRRRLMPFGYGKRSCLGELFGKNRAFLFLVNLMQTCTISKPTGETLPKFDPRTMMPGKRISGKKIVGQGMIQGGEKVIINEIRDSVVMSFSVRKCTYVVFGPCRNKTRQKINMSQEKELDMTDRDPNQLNAHVKVQFEDVLAEPDGAHSIDCVWRCSYMCFNCGKNCCYKLMTTLCGLFIALYWGCEFAFITFDQVWCITPGLRIFSIYMGCAQKFFGTCVTFIKDLKKLNMSQEKELDMVDRDPNQLNAHVKVQFEDVLAEPDGAHSIDCVWRCSYMCFNCGKNCCYKLMTTLCGLFIALYWGCEFAFITFDQVWCITPSLRIFSIYMGCAQKFFGTCVTCFLAPICETCGLMFSRITVKNQ</sequence>
<dbReference type="GO" id="GO:0070836">
    <property type="term" value="P:caveola assembly"/>
    <property type="evidence" value="ECO:0007669"/>
    <property type="project" value="InterPro"/>
</dbReference>
<dbReference type="Pfam" id="PF01146">
    <property type="entry name" value="Caveolin"/>
    <property type="match status" value="2"/>
</dbReference>
<dbReference type="InterPro" id="IPR002401">
    <property type="entry name" value="Cyt_P450_E_grp-I"/>
</dbReference>
<dbReference type="GO" id="GO:0004497">
    <property type="term" value="F:monooxygenase activity"/>
    <property type="evidence" value="ECO:0007669"/>
    <property type="project" value="InterPro"/>
</dbReference>
<protein>
    <submittedName>
        <fullName evidence="10">Vitamin D(3) 25-hydroxylase</fullName>
    </submittedName>
</protein>
<feature type="binding site" description="axial binding residue" evidence="9">
    <location>
        <position position="388"/>
    </location>
    <ligand>
        <name>heme</name>
        <dbReference type="ChEBI" id="CHEBI:30413"/>
    </ligand>
    <ligandPart>
        <name>Fe</name>
        <dbReference type="ChEBI" id="CHEBI:18248"/>
    </ligandPart>
</feature>
<evidence type="ECO:0000256" key="7">
    <source>
        <dbReference type="ARBA" id="ARBA00023034"/>
    </source>
</evidence>
<evidence type="ECO:0000256" key="2">
    <source>
        <dbReference type="ARBA" id="ARBA00004395"/>
    </source>
</evidence>
<dbReference type="PRINTS" id="PR00385">
    <property type="entry name" value="P450"/>
</dbReference>
<evidence type="ECO:0000256" key="6">
    <source>
        <dbReference type="ARBA" id="ARBA00022475"/>
    </source>
</evidence>
<dbReference type="PANTHER" id="PTHR10844:SF19">
    <property type="entry name" value="CAVEOLIN-2"/>
    <property type="match status" value="1"/>
</dbReference>
<dbReference type="PRINTS" id="PR00463">
    <property type="entry name" value="EP450I"/>
</dbReference>
<evidence type="ECO:0000256" key="3">
    <source>
        <dbReference type="ARBA" id="ARBA00004543"/>
    </source>
</evidence>
<keyword evidence="7" id="KW-0333">Golgi apparatus</keyword>
<evidence type="ECO:0000256" key="4">
    <source>
        <dbReference type="ARBA" id="ARBA00010617"/>
    </source>
</evidence>
<dbReference type="InParanoid" id="K1Q3P2"/>
<dbReference type="GO" id="GO:0005901">
    <property type="term" value="C:caveola"/>
    <property type="evidence" value="ECO:0007669"/>
    <property type="project" value="UniProtKB-SubCell"/>
</dbReference>
<reference evidence="10" key="1">
    <citation type="journal article" date="2012" name="Nature">
        <title>The oyster genome reveals stress adaptation and complexity of shell formation.</title>
        <authorList>
            <person name="Zhang G."/>
            <person name="Fang X."/>
            <person name="Guo X."/>
            <person name="Li L."/>
            <person name="Luo R."/>
            <person name="Xu F."/>
            <person name="Yang P."/>
            <person name="Zhang L."/>
            <person name="Wang X."/>
            <person name="Qi H."/>
            <person name="Xiong Z."/>
            <person name="Que H."/>
            <person name="Xie Y."/>
            <person name="Holland P.W."/>
            <person name="Paps J."/>
            <person name="Zhu Y."/>
            <person name="Wu F."/>
            <person name="Chen Y."/>
            <person name="Wang J."/>
            <person name="Peng C."/>
            <person name="Meng J."/>
            <person name="Yang L."/>
            <person name="Liu J."/>
            <person name="Wen B."/>
            <person name="Zhang N."/>
            <person name="Huang Z."/>
            <person name="Zhu Q."/>
            <person name="Feng Y."/>
            <person name="Mount A."/>
            <person name="Hedgecock D."/>
            <person name="Xu Z."/>
            <person name="Liu Y."/>
            <person name="Domazet-Loso T."/>
            <person name="Du Y."/>
            <person name="Sun X."/>
            <person name="Zhang S."/>
            <person name="Liu B."/>
            <person name="Cheng P."/>
            <person name="Jiang X."/>
            <person name="Li J."/>
            <person name="Fan D."/>
            <person name="Wang W."/>
            <person name="Fu W."/>
            <person name="Wang T."/>
            <person name="Wang B."/>
            <person name="Zhang J."/>
            <person name="Peng Z."/>
            <person name="Li Y."/>
            <person name="Li N."/>
            <person name="Wang J."/>
            <person name="Chen M."/>
            <person name="He Y."/>
            <person name="Tan F."/>
            <person name="Song X."/>
            <person name="Zheng Q."/>
            <person name="Huang R."/>
            <person name="Yang H."/>
            <person name="Du X."/>
            <person name="Chen L."/>
            <person name="Yang M."/>
            <person name="Gaffney P.M."/>
            <person name="Wang S."/>
            <person name="Luo L."/>
            <person name="She Z."/>
            <person name="Ming Y."/>
            <person name="Huang W."/>
            <person name="Zhang S."/>
            <person name="Huang B."/>
            <person name="Zhang Y."/>
            <person name="Qu T."/>
            <person name="Ni P."/>
            <person name="Miao G."/>
            <person name="Wang J."/>
            <person name="Wang Q."/>
            <person name="Steinberg C.E."/>
            <person name="Wang H."/>
            <person name="Li N."/>
            <person name="Qian L."/>
            <person name="Zhang G."/>
            <person name="Li Y."/>
            <person name="Yang H."/>
            <person name="Liu X."/>
            <person name="Wang J."/>
            <person name="Yin Y."/>
            <person name="Wang J."/>
        </authorList>
    </citation>
    <scope>NUCLEOTIDE SEQUENCE [LARGE SCALE GENOMIC DNA]</scope>
    <source>
        <strain evidence="10">05x7-T-G4-1.051#20</strain>
    </source>
</reference>
<dbReference type="GO" id="GO:0060090">
    <property type="term" value="F:molecular adaptor activity"/>
    <property type="evidence" value="ECO:0007669"/>
    <property type="project" value="TreeGrafter"/>
</dbReference>
<dbReference type="InterPro" id="IPR001128">
    <property type="entry name" value="Cyt_P450"/>
</dbReference>
<dbReference type="GO" id="GO:0005506">
    <property type="term" value="F:iron ion binding"/>
    <property type="evidence" value="ECO:0007669"/>
    <property type="project" value="InterPro"/>
</dbReference>
<dbReference type="InterPro" id="IPR036396">
    <property type="entry name" value="Cyt_P450_sf"/>
</dbReference>
<dbReference type="PANTHER" id="PTHR10844">
    <property type="entry name" value="CAVEOLIN"/>
    <property type="match status" value="1"/>
</dbReference>
<comment type="subcellular location">
    <subcellularLocation>
        <location evidence="1">Cell membrane</location>
        <topology evidence="1">Peripheral membrane protein</topology>
    </subcellularLocation>
    <subcellularLocation>
        <location evidence="2">Golgi apparatus membrane</location>
        <topology evidence="2">Peripheral membrane protein</topology>
    </subcellularLocation>
    <subcellularLocation>
        <location evidence="3">Membrane</location>
        <location evidence="3">Caveola</location>
        <topology evidence="3">Peripheral membrane protein</topology>
    </subcellularLocation>
</comment>
<gene>
    <name evidence="10" type="ORF">CGI_10028717</name>
</gene>
<organism evidence="10">
    <name type="scientific">Magallana gigas</name>
    <name type="common">Pacific oyster</name>
    <name type="synonym">Crassostrea gigas</name>
    <dbReference type="NCBI Taxonomy" id="29159"/>
    <lineage>
        <taxon>Eukaryota</taxon>
        <taxon>Metazoa</taxon>
        <taxon>Spiralia</taxon>
        <taxon>Lophotrochozoa</taxon>
        <taxon>Mollusca</taxon>
        <taxon>Bivalvia</taxon>
        <taxon>Autobranchia</taxon>
        <taxon>Pteriomorphia</taxon>
        <taxon>Ostreida</taxon>
        <taxon>Ostreoidea</taxon>
        <taxon>Ostreidae</taxon>
        <taxon>Magallana</taxon>
    </lineage>
</organism>
<dbReference type="EMBL" id="JH823244">
    <property type="protein sequence ID" value="EKC31092.1"/>
    <property type="molecule type" value="Genomic_DNA"/>
</dbReference>
<proteinExistence type="inferred from homology"/>
<keyword evidence="9" id="KW-0479">Metal-binding</keyword>
<dbReference type="InterPro" id="IPR001612">
    <property type="entry name" value="Caveolin"/>
</dbReference>
<evidence type="ECO:0000256" key="5">
    <source>
        <dbReference type="ARBA" id="ARBA00010988"/>
    </source>
</evidence>